<dbReference type="Pfam" id="PF01022">
    <property type="entry name" value="HTH_5"/>
    <property type="match status" value="1"/>
</dbReference>
<dbReference type="PRINTS" id="PR00778">
    <property type="entry name" value="HTHARSR"/>
</dbReference>
<gene>
    <name evidence="5" type="ORF">PGB27_22295</name>
</gene>
<name>A0ABT5SYZ8_9PSEU</name>
<dbReference type="PANTHER" id="PTHR43132:SF6">
    <property type="entry name" value="HTH-TYPE TRANSCRIPTIONAL REPRESSOR CZRA"/>
    <property type="match status" value="1"/>
</dbReference>
<dbReference type="InterPro" id="IPR011991">
    <property type="entry name" value="ArsR-like_HTH"/>
</dbReference>
<keyword evidence="1" id="KW-0805">Transcription regulation</keyword>
<dbReference type="InterPro" id="IPR001845">
    <property type="entry name" value="HTH_ArsR_DNA-bd_dom"/>
</dbReference>
<keyword evidence="3" id="KW-0804">Transcription</keyword>
<organism evidence="5 6">
    <name type="scientific">Actinomycetospora lemnae</name>
    <dbReference type="NCBI Taxonomy" id="3019891"/>
    <lineage>
        <taxon>Bacteria</taxon>
        <taxon>Bacillati</taxon>
        <taxon>Actinomycetota</taxon>
        <taxon>Actinomycetes</taxon>
        <taxon>Pseudonocardiales</taxon>
        <taxon>Pseudonocardiaceae</taxon>
        <taxon>Actinomycetospora</taxon>
    </lineage>
</organism>
<dbReference type="InterPro" id="IPR051011">
    <property type="entry name" value="Metal_resp_trans_reg"/>
</dbReference>
<evidence type="ECO:0000256" key="1">
    <source>
        <dbReference type="ARBA" id="ARBA00023015"/>
    </source>
</evidence>
<evidence type="ECO:0000256" key="2">
    <source>
        <dbReference type="ARBA" id="ARBA00023125"/>
    </source>
</evidence>
<comment type="caution">
    <text evidence="5">The sequence shown here is derived from an EMBL/GenBank/DDBJ whole genome shotgun (WGS) entry which is preliminary data.</text>
</comment>
<evidence type="ECO:0000259" key="4">
    <source>
        <dbReference type="PROSITE" id="PS50987"/>
    </source>
</evidence>
<dbReference type="Proteomes" id="UP001300763">
    <property type="component" value="Unassembled WGS sequence"/>
</dbReference>
<keyword evidence="2" id="KW-0238">DNA-binding</keyword>
<dbReference type="Gene3D" id="1.10.10.10">
    <property type="entry name" value="Winged helix-like DNA-binding domain superfamily/Winged helix DNA-binding domain"/>
    <property type="match status" value="1"/>
</dbReference>
<reference evidence="5 6" key="1">
    <citation type="submission" date="2023-02" db="EMBL/GenBank/DDBJ databases">
        <title>Genome sequencing required for Actinomycetospora new species description.</title>
        <authorList>
            <person name="Saimee Y."/>
            <person name="Duangmal K."/>
        </authorList>
    </citation>
    <scope>NUCLEOTIDE SEQUENCE [LARGE SCALE GENOMIC DNA]</scope>
    <source>
        <strain evidence="5 6">DW7H6</strain>
    </source>
</reference>
<dbReference type="SMART" id="SM00418">
    <property type="entry name" value="HTH_ARSR"/>
    <property type="match status" value="1"/>
</dbReference>
<dbReference type="CDD" id="cd00090">
    <property type="entry name" value="HTH_ARSR"/>
    <property type="match status" value="1"/>
</dbReference>
<sequence length="114" mass="12462">MGHGVSSDARPATEAEVARVAETLRALSTPSRLRILLHLVAGPCAAGEIATAVEMEQSAVSHQLRILRQLGLVVATRSGRSMRYRLYDDHVAQLLDEARYHVEHLRLRAADPAS</sequence>
<dbReference type="InterPro" id="IPR036388">
    <property type="entry name" value="WH-like_DNA-bd_sf"/>
</dbReference>
<dbReference type="NCBIfam" id="NF033788">
    <property type="entry name" value="HTH_metalloreg"/>
    <property type="match status" value="1"/>
</dbReference>
<protein>
    <submittedName>
        <fullName evidence="5">Metalloregulator ArsR/SmtB family transcription factor</fullName>
    </submittedName>
</protein>
<dbReference type="RefSeq" id="WP_274202614.1">
    <property type="nucleotide sequence ID" value="NZ_JAQZAO010000010.1"/>
</dbReference>
<evidence type="ECO:0000313" key="5">
    <source>
        <dbReference type="EMBL" id="MDD7968085.1"/>
    </source>
</evidence>
<dbReference type="InterPro" id="IPR036390">
    <property type="entry name" value="WH_DNA-bd_sf"/>
</dbReference>
<dbReference type="SUPFAM" id="SSF46785">
    <property type="entry name" value="Winged helix' DNA-binding domain"/>
    <property type="match status" value="1"/>
</dbReference>
<dbReference type="PROSITE" id="PS50987">
    <property type="entry name" value="HTH_ARSR_2"/>
    <property type="match status" value="1"/>
</dbReference>
<keyword evidence="6" id="KW-1185">Reference proteome</keyword>
<dbReference type="EMBL" id="JAQZAO010000010">
    <property type="protein sequence ID" value="MDD7968085.1"/>
    <property type="molecule type" value="Genomic_DNA"/>
</dbReference>
<evidence type="ECO:0000313" key="6">
    <source>
        <dbReference type="Proteomes" id="UP001300763"/>
    </source>
</evidence>
<feature type="domain" description="HTH arsR-type" evidence="4">
    <location>
        <begin position="12"/>
        <end position="106"/>
    </location>
</feature>
<accession>A0ABT5SYZ8</accession>
<evidence type="ECO:0000256" key="3">
    <source>
        <dbReference type="ARBA" id="ARBA00023163"/>
    </source>
</evidence>
<dbReference type="PANTHER" id="PTHR43132">
    <property type="entry name" value="ARSENICAL RESISTANCE OPERON REPRESSOR ARSR-RELATED"/>
    <property type="match status" value="1"/>
</dbReference>
<proteinExistence type="predicted"/>